<dbReference type="Pfam" id="PF01817">
    <property type="entry name" value="CM_2"/>
    <property type="match status" value="1"/>
</dbReference>
<name>A0A2N6PK79_9MICO</name>
<feature type="domain" description="Chorismate mutase" evidence="3">
    <location>
        <begin position="23"/>
        <end position="114"/>
    </location>
</feature>
<dbReference type="Gene3D" id="1.20.59.10">
    <property type="entry name" value="Chorismate mutase"/>
    <property type="match status" value="1"/>
</dbReference>
<dbReference type="PROSITE" id="PS51168">
    <property type="entry name" value="CHORISMATE_MUT_2"/>
    <property type="match status" value="1"/>
</dbReference>
<dbReference type="EMBL" id="CP035810">
    <property type="protein sequence ID" value="QIN28611.1"/>
    <property type="molecule type" value="Genomic_DNA"/>
</dbReference>
<dbReference type="GeneID" id="86843119"/>
<dbReference type="Proteomes" id="UP000549517">
    <property type="component" value="Unassembled WGS sequence"/>
</dbReference>
<dbReference type="EC" id="5.4.99.5" evidence="4"/>
<reference evidence="6 8" key="2">
    <citation type="submission" date="2019-02" db="EMBL/GenBank/DDBJ databases">
        <title>Complete Genome Sequence and Methylome Analysis of Brevibacterium luteolum NEB1784.</title>
        <authorList>
            <person name="Fomenkov A."/>
            <person name="Roberts R.J."/>
        </authorList>
    </citation>
    <scope>NUCLEOTIDE SEQUENCE [LARGE SCALE GENOMIC DNA]</scope>
    <source>
        <strain evidence="6 8">NEB1784</strain>
    </source>
</reference>
<dbReference type="InterPro" id="IPR002701">
    <property type="entry name" value="CM_II_prokaryot"/>
</dbReference>
<evidence type="ECO:0000313" key="7">
    <source>
        <dbReference type="Proteomes" id="UP000235703"/>
    </source>
</evidence>
<evidence type="ECO:0000256" key="1">
    <source>
        <dbReference type="ARBA" id="ARBA00023235"/>
    </source>
</evidence>
<dbReference type="RefSeq" id="WP_102159798.1">
    <property type="nucleotide sequence ID" value="NZ_BAAAKH010000001.1"/>
</dbReference>
<reference evidence="5 7" key="1">
    <citation type="submission" date="2017-09" db="EMBL/GenBank/DDBJ databases">
        <title>Bacterial strain isolated from the female urinary microbiota.</title>
        <authorList>
            <person name="Thomas-White K."/>
            <person name="Kumar N."/>
            <person name="Forster S."/>
            <person name="Putonti C."/>
            <person name="Lawley T."/>
            <person name="Wolfe A.J."/>
        </authorList>
    </citation>
    <scope>NUCLEOTIDE SEQUENCE [LARGE SCALE GENOMIC DNA]</scope>
    <source>
        <strain evidence="5 7">UMB0680</strain>
    </source>
</reference>
<dbReference type="KEGG" id="blut:EW640_04460"/>
<evidence type="ECO:0000313" key="4">
    <source>
        <dbReference type="EMBL" id="NNG78958.1"/>
    </source>
</evidence>
<evidence type="ECO:0000259" key="3">
    <source>
        <dbReference type="PROSITE" id="PS51168"/>
    </source>
</evidence>
<evidence type="ECO:0000256" key="2">
    <source>
        <dbReference type="SAM" id="MobiDB-lite"/>
    </source>
</evidence>
<evidence type="ECO:0000313" key="5">
    <source>
        <dbReference type="EMBL" id="PMB99083.1"/>
    </source>
</evidence>
<dbReference type="AlphaFoldDB" id="A0A2N6PK79"/>
<sequence>MTSESANAQSAGSATGVPADAHAEAPAELTRLRNSIDNVDAALIHILAERFKLTEAVGRLKASSDLPPADPAREARQVERLRSLAEESHLDPEFAEKFLTFIVAEVIRHHERIAEENRDSSA</sequence>
<dbReference type="EMBL" id="JABEMC010000003">
    <property type="protein sequence ID" value="NNG78958.1"/>
    <property type="molecule type" value="Genomic_DNA"/>
</dbReference>
<evidence type="ECO:0000313" key="9">
    <source>
        <dbReference type="Proteomes" id="UP000549517"/>
    </source>
</evidence>
<keyword evidence="7" id="KW-1185">Reference proteome</keyword>
<dbReference type="PANTHER" id="PTHR38041:SF1">
    <property type="entry name" value="CHORISMATE MUTASE"/>
    <property type="match status" value="1"/>
</dbReference>
<dbReference type="InterPro" id="IPR051331">
    <property type="entry name" value="Chorismate_mutase-related"/>
</dbReference>
<organism evidence="5 7">
    <name type="scientific">Brevibacterium luteolum</name>
    <dbReference type="NCBI Taxonomy" id="199591"/>
    <lineage>
        <taxon>Bacteria</taxon>
        <taxon>Bacillati</taxon>
        <taxon>Actinomycetota</taxon>
        <taxon>Actinomycetes</taxon>
        <taxon>Micrococcales</taxon>
        <taxon>Brevibacteriaceae</taxon>
        <taxon>Brevibacterium</taxon>
    </lineage>
</organism>
<evidence type="ECO:0000313" key="8">
    <source>
        <dbReference type="Proteomes" id="UP000501518"/>
    </source>
</evidence>
<gene>
    <name evidence="5" type="ORF">CJ198_00610</name>
    <name evidence="6" type="ORF">EW640_04460</name>
    <name evidence="4" type="ORF">HLA91_06150</name>
</gene>
<dbReference type="NCBIfam" id="TIGR01795">
    <property type="entry name" value="CM_mono_cladeE"/>
    <property type="match status" value="1"/>
</dbReference>
<dbReference type="GO" id="GO:0004106">
    <property type="term" value="F:chorismate mutase activity"/>
    <property type="evidence" value="ECO:0007669"/>
    <property type="project" value="UniProtKB-EC"/>
</dbReference>
<protein>
    <submittedName>
        <fullName evidence="5">Chorismate mutase</fullName>
        <ecNumber evidence="4">5.4.99.5</ecNumber>
    </submittedName>
</protein>
<keyword evidence="1 4" id="KW-0413">Isomerase</keyword>
<feature type="region of interest" description="Disordered" evidence="2">
    <location>
        <begin position="1"/>
        <end position="22"/>
    </location>
</feature>
<dbReference type="OrthoDB" id="3267837at2"/>
<dbReference type="Proteomes" id="UP000501518">
    <property type="component" value="Chromosome"/>
</dbReference>
<accession>A0A2N6PK79</accession>
<dbReference type="NCBIfam" id="NF006691">
    <property type="entry name" value="PRK09239.1"/>
    <property type="match status" value="1"/>
</dbReference>
<dbReference type="GO" id="GO:0009697">
    <property type="term" value="P:salicylic acid biosynthetic process"/>
    <property type="evidence" value="ECO:0007669"/>
    <property type="project" value="TreeGrafter"/>
</dbReference>
<dbReference type="SMART" id="SM00830">
    <property type="entry name" value="CM_2"/>
    <property type="match status" value="1"/>
</dbReference>
<dbReference type="PANTHER" id="PTHR38041">
    <property type="entry name" value="CHORISMATE MUTASE"/>
    <property type="match status" value="1"/>
</dbReference>
<dbReference type="EMBL" id="PNFZ01000001">
    <property type="protein sequence ID" value="PMB99083.1"/>
    <property type="molecule type" value="Genomic_DNA"/>
</dbReference>
<reference evidence="4 9" key="3">
    <citation type="submission" date="2020-05" db="EMBL/GenBank/DDBJ databases">
        <title>MicrobeNet Type strains.</title>
        <authorList>
            <person name="Nicholson A.C."/>
        </authorList>
    </citation>
    <scope>NUCLEOTIDE SEQUENCE [LARGE SCALE GENOMIC DNA]</scope>
    <source>
        <strain evidence="4 9">CCUG 46604</strain>
    </source>
</reference>
<dbReference type="InterPro" id="IPR036263">
    <property type="entry name" value="Chorismate_II_sf"/>
</dbReference>
<evidence type="ECO:0000313" key="6">
    <source>
        <dbReference type="EMBL" id="QIN28611.1"/>
    </source>
</evidence>
<dbReference type="InterPro" id="IPR036979">
    <property type="entry name" value="CM_dom_sf"/>
</dbReference>
<dbReference type="InterPro" id="IPR010951">
    <property type="entry name" value="CM_bact"/>
</dbReference>
<dbReference type="Proteomes" id="UP000235703">
    <property type="component" value="Unassembled WGS sequence"/>
</dbReference>
<proteinExistence type="predicted"/>
<dbReference type="GO" id="GO:0046417">
    <property type="term" value="P:chorismate metabolic process"/>
    <property type="evidence" value="ECO:0007669"/>
    <property type="project" value="InterPro"/>
</dbReference>
<dbReference type="SUPFAM" id="SSF48600">
    <property type="entry name" value="Chorismate mutase II"/>
    <property type="match status" value="1"/>
</dbReference>
<feature type="compositionally biased region" description="Polar residues" evidence="2">
    <location>
        <begin position="1"/>
        <end position="13"/>
    </location>
</feature>